<name>A0A423EUZ8_9PSED</name>
<dbReference type="Pfam" id="PF12686">
    <property type="entry name" value="DUF3800"/>
    <property type="match status" value="1"/>
</dbReference>
<proteinExistence type="predicted"/>
<organism evidence="1 2">
    <name type="scientific">Pseudomonas canadensis</name>
    <dbReference type="NCBI Taxonomy" id="915099"/>
    <lineage>
        <taxon>Bacteria</taxon>
        <taxon>Pseudomonadati</taxon>
        <taxon>Pseudomonadota</taxon>
        <taxon>Gammaproteobacteria</taxon>
        <taxon>Pseudomonadales</taxon>
        <taxon>Pseudomonadaceae</taxon>
        <taxon>Pseudomonas</taxon>
    </lineage>
</organism>
<dbReference type="EMBL" id="MOAZ01000021">
    <property type="protein sequence ID" value="ROM43433.1"/>
    <property type="molecule type" value="Genomic_DNA"/>
</dbReference>
<sequence length="386" mass="43621">MGRTFAFVDESGNHDLDTSKSGSSGFFVVCSIIIAEKDLPRAYELAGGVRTRHFQSGEIKSSRLKSKDADRRKRILVDLAELPLKLYFTVVDKSRVYQDGGLQFKKSFIKHVNNLLYSRLFDHCPDLHLAVDEHGGPEFQASLRKYVAERYSGDLFRDSAFTTKSSKDDVLIQVADFFAGTVAHIYEGKASGEVVEVYKNILRHRTIGLLEWPPRYQSLIPPPMDESAYADHRVHQQALKQADKFLTKVGKHPDEDERLQLCILDYLRFRSEFVGDEYVSTGDIAKHLADRGFQGLSEQKIRSSGIAKLRDAEVIIASAPKGYKIPRSRADINDFLELASSQILPLLDRVKKARDVYRLSSVGDYDILGSDKFSEIRKLLLSLEAL</sequence>
<reference evidence="1 2" key="1">
    <citation type="submission" date="2016-10" db="EMBL/GenBank/DDBJ databases">
        <title>Comparative genome analysis of multiple Pseudomonas spp. focuses on biocontrol and plant growth promoting traits.</title>
        <authorList>
            <person name="Tao X.-Y."/>
            <person name="Taylor C.G."/>
        </authorList>
    </citation>
    <scope>NUCLEOTIDE SEQUENCE [LARGE SCALE GENOMIC DNA]</scope>
    <source>
        <strain evidence="1 2">36C8</strain>
    </source>
</reference>
<gene>
    <name evidence="1" type="ORF">BK649_30150</name>
</gene>
<dbReference type="RefSeq" id="WP_123478545.1">
    <property type="nucleotide sequence ID" value="NZ_MOAZ01000021.1"/>
</dbReference>
<dbReference type="InterPro" id="IPR024524">
    <property type="entry name" value="DUF3800"/>
</dbReference>
<dbReference type="Proteomes" id="UP000283389">
    <property type="component" value="Unassembled WGS sequence"/>
</dbReference>
<evidence type="ECO:0000313" key="2">
    <source>
        <dbReference type="Proteomes" id="UP000283389"/>
    </source>
</evidence>
<comment type="caution">
    <text evidence="1">The sequence shown here is derived from an EMBL/GenBank/DDBJ whole genome shotgun (WGS) entry which is preliminary data.</text>
</comment>
<protein>
    <recommendedName>
        <fullName evidence="3">DUF3800 domain-containing protein</fullName>
    </recommendedName>
</protein>
<evidence type="ECO:0008006" key="3">
    <source>
        <dbReference type="Google" id="ProtNLM"/>
    </source>
</evidence>
<evidence type="ECO:0000313" key="1">
    <source>
        <dbReference type="EMBL" id="ROM43433.1"/>
    </source>
</evidence>
<accession>A0A423EUZ8</accession>
<dbReference type="AlphaFoldDB" id="A0A423EUZ8"/>